<evidence type="ECO:0000313" key="2">
    <source>
        <dbReference type="Proteomes" id="UP000639516"/>
    </source>
</evidence>
<dbReference type="Proteomes" id="UP000639516">
    <property type="component" value="Unassembled WGS sequence"/>
</dbReference>
<name>A0ABR7UMM2_9BRAD</name>
<dbReference type="EMBL" id="JAATTO010000138">
    <property type="protein sequence ID" value="MBC9984689.1"/>
    <property type="molecule type" value="Genomic_DNA"/>
</dbReference>
<dbReference type="InterPro" id="IPR011042">
    <property type="entry name" value="6-blade_b-propeller_TolB-like"/>
</dbReference>
<evidence type="ECO:0008006" key="3">
    <source>
        <dbReference type="Google" id="ProtNLM"/>
    </source>
</evidence>
<evidence type="ECO:0000313" key="1">
    <source>
        <dbReference type="EMBL" id="MBC9984689.1"/>
    </source>
</evidence>
<keyword evidence="2" id="KW-1185">Reference proteome</keyword>
<gene>
    <name evidence="1" type="ORF">HA482_41675</name>
</gene>
<accession>A0ABR7UMM2</accession>
<protein>
    <recommendedName>
        <fullName evidence="3">Strictosidine synthase conserved region domain-containing protein</fullName>
    </recommendedName>
</protein>
<sequence>MIAAGWEFANRLLGRGDATIAVPPLDGALKPNQMLEQATPLFECAAPEDLATDGARLFLADGPRLLAIQGGAATEVRVFEQPISALACMPGSGLAVALGGREVRIYANLADPAPRATFATGFSAVNALSPTREGMLFSTDGSTTRGVHEWASDLMELGRTGRVYRLDPADGTAKVMANGLHYVFGACAFGEGALVSESWRHRLIFIGRDGATRIVLPHLPVYPSRISPAAAGGYWLTAFVARTLLIEFVLREPAFRERMMAEIDPQYWIAPRLSSGASFKEPLQGGHIKTMGMLKPWAPPRSYGLIIRLDPQGLPLYSLHSRVDGSNHGVVAAVEFGDDLIVIAKGPGRVLALSLASLEKEFGA</sequence>
<organism evidence="1 2">
    <name type="scientific">Bradyrhizobium campsiandrae</name>
    <dbReference type="NCBI Taxonomy" id="1729892"/>
    <lineage>
        <taxon>Bacteria</taxon>
        <taxon>Pseudomonadati</taxon>
        <taxon>Pseudomonadota</taxon>
        <taxon>Alphaproteobacteria</taxon>
        <taxon>Hyphomicrobiales</taxon>
        <taxon>Nitrobacteraceae</taxon>
        <taxon>Bradyrhizobium</taxon>
    </lineage>
</organism>
<dbReference type="SUPFAM" id="SSF63829">
    <property type="entry name" value="Calcium-dependent phosphotriesterase"/>
    <property type="match status" value="1"/>
</dbReference>
<reference evidence="1 2" key="1">
    <citation type="journal article" date="2020" name="Arch. Microbiol.">
        <title>Bradyrhizobium campsiandrae sp. nov., a nitrogen-fixing bacterial strain isolated from a native leguminous tree from the Amazon adapted to flooded conditions.</title>
        <authorList>
            <person name="Cabral Michel D."/>
            <person name="Martins da Costa E."/>
            <person name="Azarias Guimaraes A."/>
            <person name="Soares de Carvalho T."/>
            <person name="Santos de Castro Caputo P."/>
            <person name="Willems A."/>
            <person name="de Souza Moreira F.M."/>
        </authorList>
    </citation>
    <scope>NUCLEOTIDE SEQUENCE [LARGE SCALE GENOMIC DNA]</scope>
    <source>
        <strain evidence="2">INPA 384B</strain>
    </source>
</reference>
<dbReference type="Gene3D" id="2.120.10.30">
    <property type="entry name" value="TolB, C-terminal domain"/>
    <property type="match status" value="1"/>
</dbReference>
<comment type="caution">
    <text evidence="1">The sequence shown here is derived from an EMBL/GenBank/DDBJ whole genome shotgun (WGS) entry which is preliminary data.</text>
</comment>
<proteinExistence type="predicted"/>
<dbReference type="PANTHER" id="PTHR10426">
    <property type="entry name" value="STRICTOSIDINE SYNTHASE-RELATED"/>
    <property type="match status" value="1"/>
</dbReference>
<dbReference type="PANTHER" id="PTHR10426:SF88">
    <property type="entry name" value="ADIPOCYTE PLASMA MEMBRANE-ASSOCIATED PROTEIN HEMOMUCIN-RELATED"/>
    <property type="match status" value="1"/>
</dbReference>